<sequence>MSLDQPLLSPSDSPSDDSITFPIEEAEDSTTNIKSLLTKFNSLITTIQSTLTTIEASSPPPASSSTFKALTTNLDLAGDLIPSLHTAFKSSPLSSSSLQSSRPPSLQSASNAVGVTTTLSQTQRSLRKQYNEHRREFQSLIRTYTSLTGRYDEVAESVAGTGSVRMSAESRGGESFVSTAGGGGGGGGSFIGTGGGGYATAGREEEGNVPSRVLVKTYADDVTEQIVQSRAADIEVIARNVANVNEVYRDLANLVDEQQVEIDDIEQNIMMARERTEKGNEQLVKATDFQKSTGRCAKLVIAMVFVAAIVCIGILYGDRIFHGSSK</sequence>
<comment type="caution">
    <text evidence="6">The sequence shown here is derived from an EMBL/GenBank/DDBJ whole genome shotgun (WGS) entry which is preliminary data.</text>
</comment>
<keyword evidence="2" id="KW-0175">Coiled coil</keyword>
<evidence type="ECO:0000259" key="5">
    <source>
        <dbReference type="PROSITE" id="PS50192"/>
    </source>
</evidence>
<feature type="coiled-coil region" evidence="2">
    <location>
        <begin position="248"/>
        <end position="282"/>
    </location>
</feature>
<feature type="compositionally biased region" description="Low complexity" evidence="3">
    <location>
        <begin position="92"/>
        <end position="110"/>
    </location>
</feature>
<dbReference type="Proteomes" id="UP001165065">
    <property type="component" value="Unassembled WGS sequence"/>
</dbReference>
<evidence type="ECO:0000256" key="1">
    <source>
        <dbReference type="ARBA" id="ARBA00009063"/>
    </source>
</evidence>
<feature type="compositionally biased region" description="Polar residues" evidence="3">
    <location>
        <begin position="111"/>
        <end position="124"/>
    </location>
</feature>
<dbReference type="PANTHER" id="PTHR19957:SF38">
    <property type="entry name" value="LD27581P"/>
    <property type="match status" value="1"/>
</dbReference>
<evidence type="ECO:0000313" key="7">
    <source>
        <dbReference type="Proteomes" id="UP001165065"/>
    </source>
</evidence>
<dbReference type="InterPro" id="IPR000727">
    <property type="entry name" value="T_SNARE_dom"/>
</dbReference>
<organism evidence="6 7">
    <name type="scientific">Triparma columacea</name>
    <dbReference type="NCBI Taxonomy" id="722753"/>
    <lineage>
        <taxon>Eukaryota</taxon>
        <taxon>Sar</taxon>
        <taxon>Stramenopiles</taxon>
        <taxon>Ochrophyta</taxon>
        <taxon>Bolidophyceae</taxon>
        <taxon>Parmales</taxon>
        <taxon>Triparmaceae</taxon>
        <taxon>Triparma</taxon>
    </lineage>
</organism>
<dbReference type="EMBL" id="BRYA01000004">
    <property type="protein sequence ID" value="GMI30845.1"/>
    <property type="molecule type" value="Genomic_DNA"/>
</dbReference>
<proteinExistence type="inferred from homology"/>
<dbReference type="AlphaFoldDB" id="A0A9W7G398"/>
<dbReference type="SUPFAM" id="SSF47661">
    <property type="entry name" value="t-snare proteins"/>
    <property type="match status" value="1"/>
</dbReference>
<dbReference type="GO" id="GO:0006906">
    <property type="term" value="P:vesicle fusion"/>
    <property type="evidence" value="ECO:0007669"/>
    <property type="project" value="TreeGrafter"/>
</dbReference>
<comment type="similarity">
    <text evidence="1">Belongs to the syntaxin family.</text>
</comment>
<dbReference type="InterPro" id="IPR010989">
    <property type="entry name" value="SNARE"/>
</dbReference>
<reference evidence="7" key="1">
    <citation type="journal article" date="2023" name="Commun. Biol.">
        <title>Genome analysis of Parmales, the sister group of diatoms, reveals the evolutionary specialization of diatoms from phago-mixotrophs to photoautotrophs.</title>
        <authorList>
            <person name="Ban H."/>
            <person name="Sato S."/>
            <person name="Yoshikawa S."/>
            <person name="Yamada K."/>
            <person name="Nakamura Y."/>
            <person name="Ichinomiya M."/>
            <person name="Sato N."/>
            <person name="Blanc-Mathieu R."/>
            <person name="Endo H."/>
            <person name="Kuwata A."/>
            <person name="Ogata H."/>
        </authorList>
    </citation>
    <scope>NUCLEOTIDE SEQUENCE [LARGE SCALE GENOMIC DNA]</scope>
</reference>
<feature type="transmembrane region" description="Helical" evidence="4">
    <location>
        <begin position="299"/>
        <end position="317"/>
    </location>
</feature>
<accession>A0A9W7G398</accession>
<evidence type="ECO:0000256" key="4">
    <source>
        <dbReference type="SAM" id="Phobius"/>
    </source>
</evidence>
<dbReference type="GO" id="GO:0031201">
    <property type="term" value="C:SNARE complex"/>
    <property type="evidence" value="ECO:0007669"/>
    <property type="project" value="TreeGrafter"/>
</dbReference>
<dbReference type="PANTHER" id="PTHR19957">
    <property type="entry name" value="SYNTAXIN"/>
    <property type="match status" value="1"/>
</dbReference>
<keyword evidence="4" id="KW-1133">Transmembrane helix</keyword>
<dbReference type="InterPro" id="IPR045242">
    <property type="entry name" value="Syntaxin"/>
</dbReference>
<protein>
    <recommendedName>
        <fullName evidence="5">t-SNARE coiled-coil homology domain-containing protein</fullName>
    </recommendedName>
</protein>
<feature type="domain" description="T-SNARE coiled-coil homology" evidence="5">
    <location>
        <begin position="224"/>
        <end position="286"/>
    </location>
</feature>
<feature type="region of interest" description="Disordered" evidence="3">
    <location>
        <begin position="92"/>
        <end position="132"/>
    </location>
</feature>
<dbReference type="OrthoDB" id="199607at2759"/>
<dbReference type="PROSITE" id="PS50192">
    <property type="entry name" value="T_SNARE"/>
    <property type="match status" value="1"/>
</dbReference>
<dbReference type="CDD" id="cd15840">
    <property type="entry name" value="SNARE_Qa"/>
    <property type="match status" value="1"/>
</dbReference>
<keyword evidence="4" id="KW-0812">Transmembrane</keyword>
<dbReference type="GO" id="GO:0012505">
    <property type="term" value="C:endomembrane system"/>
    <property type="evidence" value="ECO:0007669"/>
    <property type="project" value="TreeGrafter"/>
</dbReference>
<dbReference type="GO" id="GO:0000149">
    <property type="term" value="F:SNARE binding"/>
    <property type="evidence" value="ECO:0007669"/>
    <property type="project" value="TreeGrafter"/>
</dbReference>
<keyword evidence="4" id="KW-0472">Membrane</keyword>
<gene>
    <name evidence="6" type="ORF">TrCOL_g7249</name>
</gene>
<evidence type="ECO:0000256" key="2">
    <source>
        <dbReference type="SAM" id="Coils"/>
    </source>
</evidence>
<dbReference type="Gene3D" id="1.20.5.110">
    <property type="match status" value="1"/>
</dbReference>
<name>A0A9W7G398_9STRA</name>
<dbReference type="SMART" id="SM00397">
    <property type="entry name" value="t_SNARE"/>
    <property type="match status" value="1"/>
</dbReference>
<dbReference type="GO" id="GO:0006886">
    <property type="term" value="P:intracellular protein transport"/>
    <property type="evidence" value="ECO:0007669"/>
    <property type="project" value="TreeGrafter"/>
</dbReference>
<dbReference type="GO" id="GO:0005484">
    <property type="term" value="F:SNAP receptor activity"/>
    <property type="evidence" value="ECO:0007669"/>
    <property type="project" value="TreeGrafter"/>
</dbReference>
<evidence type="ECO:0000256" key="3">
    <source>
        <dbReference type="SAM" id="MobiDB-lite"/>
    </source>
</evidence>
<dbReference type="GO" id="GO:0048278">
    <property type="term" value="P:vesicle docking"/>
    <property type="evidence" value="ECO:0007669"/>
    <property type="project" value="TreeGrafter"/>
</dbReference>
<keyword evidence="7" id="KW-1185">Reference proteome</keyword>
<evidence type="ECO:0000313" key="6">
    <source>
        <dbReference type="EMBL" id="GMI30845.1"/>
    </source>
</evidence>
<dbReference type="Pfam" id="PF05739">
    <property type="entry name" value="SNARE"/>
    <property type="match status" value="1"/>
</dbReference>